<comment type="caution">
    <text evidence="2">The sequence shown here is derived from an EMBL/GenBank/DDBJ whole genome shotgun (WGS) entry which is preliminary data.</text>
</comment>
<proteinExistence type="predicted"/>
<reference evidence="2" key="2">
    <citation type="journal article" date="2024" name="Plant">
        <title>Genomic evolution and insights into agronomic trait innovations of Sesamum species.</title>
        <authorList>
            <person name="Miao H."/>
            <person name="Wang L."/>
            <person name="Qu L."/>
            <person name="Liu H."/>
            <person name="Sun Y."/>
            <person name="Le M."/>
            <person name="Wang Q."/>
            <person name="Wei S."/>
            <person name="Zheng Y."/>
            <person name="Lin W."/>
            <person name="Duan Y."/>
            <person name="Cao H."/>
            <person name="Xiong S."/>
            <person name="Wang X."/>
            <person name="Wei L."/>
            <person name="Li C."/>
            <person name="Ma Q."/>
            <person name="Ju M."/>
            <person name="Zhao R."/>
            <person name="Li G."/>
            <person name="Mu C."/>
            <person name="Tian Q."/>
            <person name="Mei H."/>
            <person name="Zhang T."/>
            <person name="Gao T."/>
            <person name="Zhang H."/>
        </authorList>
    </citation>
    <scope>NUCLEOTIDE SEQUENCE</scope>
    <source>
        <strain evidence="2">3651</strain>
    </source>
</reference>
<accession>A0AAE1Y3Q9</accession>
<dbReference type="Proteomes" id="UP001293254">
    <property type="component" value="Unassembled WGS sequence"/>
</dbReference>
<reference evidence="2" key="1">
    <citation type="submission" date="2020-06" db="EMBL/GenBank/DDBJ databases">
        <authorList>
            <person name="Li T."/>
            <person name="Hu X."/>
            <person name="Zhang T."/>
            <person name="Song X."/>
            <person name="Zhang H."/>
            <person name="Dai N."/>
            <person name="Sheng W."/>
            <person name="Hou X."/>
            <person name="Wei L."/>
        </authorList>
    </citation>
    <scope>NUCLEOTIDE SEQUENCE</scope>
    <source>
        <strain evidence="2">3651</strain>
        <tissue evidence="2">Leaf</tissue>
    </source>
</reference>
<evidence type="ECO:0000313" key="2">
    <source>
        <dbReference type="EMBL" id="KAK4422656.1"/>
    </source>
</evidence>
<sequence>MAMPEGDPAISFPAPVMTPQSNMLKAVHRADMSSLANRPVEGLSHALVERYEKMQREYEGISLQLKDACSEVEALLKKLSDEGSYTRGREEGLVEGQASVVAAFKASAEYAEEVFRQGTSFYADRFTACAEQFKNLVNLPPDFDYNFLDMRADGFGQIGGNSLLGYVRGEGLLAVYEAKVSLTIFKAKASFKTMAF</sequence>
<evidence type="ECO:0000256" key="1">
    <source>
        <dbReference type="SAM" id="Coils"/>
    </source>
</evidence>
<feature type="coiled-coil region" evidence="1">
    <location>
        <begin position="51"/>
        <end position="82"/>
    </location>
</feature>
<gene>
    <name evidence="2" type="ORF">Salat_1848100</name>
</gene>
<dbReference type="AlphaFoldDB" id="A0AAE1Y3Q9"/>
<keyword evidence="1" id="KW-0175">Coiled coil</keyword>
<protein>
    <submittedName>
        <fullName evidence="2">Uncharacterized protein</fullName>
    </submittedName>
</protein>
<name>A0AAE1Y3Q9_9LAMI</name>
<evidence type="ECO:0000313" key="3">
    <source>
        <dbReference type="Proteomes" id="UP001293254"/>
    </source>
</evidence>
<dbReference type="EMBL" id="JACGWO010000007">
    <property type="protein sequence ID" value="KAK4422656.1"/>
    <property type="molecule type" value="Genomic_DNA"/>
</dbReference>
<organism evidence="2 3">
    <name type="scientific">Sesamum alatum</name>
    <dbReference type="NCBI Taxonomy" id="300844"/>
    <lineage>
        <taxon>Eukaryota</taxon>
        <taxon>Viridiplantae</taxon>
        <taxon>Streptophyta</taxon>
        <taxon>Embryophyta</taxon>
        <taxon>Tracheophyta</taxon>
        <taxon>Spermatophyta</taxon>
        <taxon>Magnoliopsida</taxon>
        <taxon>eudicotyledons</taxon>
        <taxon>Gunneridae</taxon>
        <taxon>Pentapetalae</taxon>
        <taxon>asterids</taxon>
        <taxon>lamiids</taxon>
        <taxon>Lamiales</taxon>
        <taxon>Pedaliaceae</taxon>
        <taxon>Sesamum</taxon>
    </lineage>
</organism>
<keyword evidence="3" id="KW-1185">Reference proteome</keyword>